<feature type="compositionally biased region" description="Basic and acidic residues" evidence="1">
    <location>
        <begin position="246"/>
        <end position="261"/>
    </location>
</feature>
<feature type="compositionally biased region" description="Acidic residues" evidence="1">
    <location>
        <begin position="336"/>
        <end position="353"/>
    </location>
</feature>
<reference evidence="2 3" key="1">
    <citation type="journal article" date="2021" name="Elife">
        <title>Chloroplast acquisition without the gene transfer in kleptoplastic sea slugs, Plakobranchus ocellatus.</title>
        <authorList>
            <person name="Maeda T."/>
            <person name="Takahashi S."/>
            <person name="Yoshida T."/>
            <person name="Shimamura S."/>
            <person name="Takaki Y."/>
            <person name="Nagai Y."/>
            <person name="Toyoda A."/>
            <person name="Suzuki Y."/>
            <person name="Arimoto A."/>
            <person name="Ishii H."/>
            <person name="Satoh N."/>
            <person name="Nishiyama T."/>
            <person name="Hasebe M."/>
            <person name="Maruyama T."/>
            <person name="Minagawa J."/>
            <person name="Obokata J."/>
            <person name="Shigenobu S."/>
        </authorList>
    </citation>
    <scope>NUCLEOTIDE SEQUENCE [LARGE SCALE GENOMIC DNA]</scope>
</reference>
<sequence>MGSKSQEPEVKVHPFRKNDYVVASPEAPAACSETGPSQSVALSTMTLTCSAAFLAILCISFAYSHGCTKLPASAAFRGTCYFQYVHGRGFVKRSCPPGTRFSEVHCGCIRASVSWISGNGNRFLPSLLSVLRARSTTGFEQTSRDDDDESSGGFELSRAIRSRINQILYGNSKSSYDDEDDFNDDNEKEKDEDDGRGGLFSFFRKSTRGRERDDDWEMEEKDDDNYNRRKEADEDDERGSLFRFFRRSDSGGDRDDDRENEDKDDDDYTKSQLRNKYGGFLGGDDKDEIDREDRTEDDNDYGKSGLNSANRNNYKWWDDGSSGFRANRGDSPVTTDDGEYGDDHDEQEDDSDDNGYLTYGSRFSTKFLMTKGKKYRFEDILDSGLDEDENEIVQDFGGIFEKRFYGLFEYVDDILDDVFDDDFDDFYNDLFDDDGYDDIFAPKYAHYFKDSDDYIEEKYEDFEDFFENYSKMSSMDEEKVSYEDRKEYGGDDRDDDKENDDHDKGNDDGDYSAKQSGVWSGRSGFDVYRNGYGDDRGDDVGERDKRLFNFATTLKGEEKSKAGQGLSDIDSILERFYDN</sequence>
<feature type="region of interest" description="Disordered" evidence="1">
    <location>
        <begin position="213"/>
        <end position="356"/>
    </location>
</feature>
<feature type="compositionally biased region" description="Basic and acidic residues" evidence="1">
    <location>
        <begin position="185"/>
        <end position="196"/>
    </location>
</feature>
<proteinExistence type="predicted"/>
<gene>
    <name evidence="2" type="ORF">ElyMa_003704200</name>
</gene>
<name>A0AAV4F334_9GAST</name>
<organism evidence="2 3">
    <name type="scientific">Elysia marginata</name>
    <dbReference type="NCBI Taxonomy" id="1093978"/>
    <lineage>
        <taxon>Eukaryota</taxon>
        <taxon>Metazoa</taxon>
        <taxon>Spiralia</taxon>
        <taxon>Lophotrochozoa</taxon>
        <taxon>Mollusca</taxon>
        <taxon>Gastropoda</taxon>
        <taxon>Heterobranchia</taxon>
        <taxon>Euthyneura</taxon>
        <taxon>Panpulmonata</taxon>
        <taxon>Sacoglossa</taxon>
        <taxon>Placobranchoidea</taxon>
        <taxon>Plakobranchidae</taxon>
        <taxon>Elysia</taxon>
    </lineage>
</organism>
<evidence type="ECO:0000313" key="3">
    <source>
        <dbReference type="Proteomes" id="UP000762676"/>
    </source>
</evidence>
<dbReference type="Proteomes" id="UP000762676">
    <property type="component" value="Unassembled WGS sequence"/>
</dbReference>
<feature type="region of interest" description="Disordered" evidence="1">
    <location>
        <begin position="477"/>
        <end position="524"/>
    </location>
</feature>
<evidence type="ECO:0000256" key="1">
    <source>
        <dbReference type="SAM" id="MobiDB-lite"/>
    </source>
</evidence>
<dbReference type="AlphaFoldDB" id="A0AAV4F334"/>
<feature type="compositionally biased region" description="Basic and acidic residues" evidence="1">
    <location>
        <begin position="477"/>
        <end position="491"/>
    </location>
</feature>
<keyword evidence="3" id="KW-1185">Reference proteome</keyword>
<accession>A0AAV4F334</accession>
<evidence type="ECO:0008006" key="4">
    <source>
        <dbReference type="Google" id="ProtNLM"/>
    </source>
</evidence>
<protein>
    <recommendedName>
        <fullName evidence="4">Chitin-binding type-2 domain-containing protein</fullName>
    </recommendedName>
</protein>
<evidence type="ECO:0000313" key="2">
    <source>
        <dbReference type="EMBL" id="GFR67359.1"/>
    </source>
</evidence>
<dbReference type="EMBL" id="BMAT01007596">
    <property type="protein sequence ID" value="GFR67359.1"/>
    <property type="molecule type" value="Genomic_DNA"/>
</dbReference>
<feature type="region of interest" description="Disordered" evidence="1">
    <location>
        <begin position="171"/>
        <end position="201"/>
    </location>
</feature>
<feature type="compositionally biased region" description="Acidic residues" evidence="1">
    <location>
        <begin position="214"/>
        <end position="223"/>
    </location>
</feature>
<comment type="caution">
    <text evidence="2">The sequence shown here is derived from an EMBL/GenBank/DDBJ whole genome shotgun (WGS) entry which is preliminary data.</text>
</comment>